<proteinExistence type="predicted"/>
<dbReference type="AlphaFoldDB" id="A0A1M5GB66"/>
<accession>A0A1M5GB66</accession>
<dbReference type="SUPFAM" id="SSF100950">
    <property type="entry name" value="NagB/RpiA/CoA transferase-like"/>
    <property type="match status" value="1"/>
</dbReference>
<dbReference type="PRINTS" id="PR00037">
    <property type="entry name" value="HTHLACR"/>
</dbReference>
<dbReference type="PROSITE" id="PS00894">
    <property type="entry name" value="HTH_DEOR_1"/>
    <property type="match status" value="1"/>
</dbReference>
<dbReference type="InterPro" id="IPR014036">
    <property type="entry name" value="DeoR-like_C"/>
</dbReference>
<dbReference type="InterPro" id="IPR001034">
    <property type="entry name" value="DeoR_HTH"/>
</dbReference>
<dbReference type="RefSeq" id="WP_073054867.1">
    <property type="nucleotide sequence ID" value="NZ_FQUP01000003.1"/>
</dbReference>
<keyword evidence="3" id="KW-0804">Transcription</keyword>
<evidence type="ECO:0000313" key="5">
    <source>
        <dbReference type="EMBL" id="SHG01050.1"/>
    </source>
</evidence>
<dbReference type="PANTHER" id="PTHR30363">
    <property type="entry name" value="HTH-TYPE TRANSCRIPTIONAL REGULATOR SRLR-RELATED"/>
    <property type="match status" value="1"/>
</dbReference>
<dbReference type="PROSITE" id="PS51000">
    <property type="entry name" value="HTH_DEOR_2"/>
    <property type="match status" value="1"/>
</dbReference>
<dbReference type="SMART" id="SM01134">
    <property type="entry name" value="DeoRC"/>
    <property type="match status" value="1"/>
</dbReference>
<dbReference type="Pfam" id="PF00455">
    <property type="entry name" value="DeoRC"/>
    <property type="match status" value="1"/>
</dbReference>
<evidence type="ECO:0000259" key="4">
    <source>
        <dbReference type="PROSITE" id="PS51000"/>
    </source>
</evidence>
<name>A0A1M5GB66_9HYPH</name>
<dbReference type="STRING" id="1122133.SAMN02745157_3348"/>
<reference evidence="5 6" key="1">
    <citation type="submission" date="2016-11" db="EMBL/GenBank/DDBJ databases">
        <authorList>
            <person name="Jaros S."/>
            <person name="Januszkiewicz K."/>
            <person name="Wedrychowicz H."/>
        </authorList>
    </citation>
    <scope>NUCLEOTIDE SEQUENCE [LARGE SCALE GENOMIC DNA]</scope>
    <source>
        <strain evidence="5 6">DSM 19436</strain>
    </source>
</reference>
<dbReference type="EMBL" id="FQUP01000003">
    <property type="protein sequence ID" value="SHG01050.1"/>
    <property type="molecule type" value="Genomic_DNA"/>
</dbReference>
<evidence type="ECO:0000256" key="1">
    <source>
        <dbReference type="ARBA" id="ARBA00023015"/>
    </source>
</evidence>
<dbReference type="SUPFAM" id="SSF46785">
    <property type="entry name" value="Winged helix' DNA-binding domain"/>
    <property type="match status" value="1"/>
</dbReference>
<dbReference type="InterPro" id="IPR037171">
    <property type="entry name" value="NagB/RpiA_transferase-like"/>
</dbReference>
<dbReference type="SMART" id="SM00420">
    <property type="entry name" value="HTH_DEOR"/>
    <property type="match status" value="1"/>
</dbReference>
<protein>
    <submittedName>
        <fullName evidence="5">Transcriptional regulator, DeoR family</fullName>
    </submittedName>
</protein>
<evidence type="ECO:0000256" key="2">
    <source>
        <dbReference type="ARBA" id="ARBA00023125"/>
    </source>
</evidence>
<dbReference type="Proteomes" id="UP000184485">
    <property type="component" value="Unassembled WGS sequence"/>
</dbReference>
<dbReference type="Gene3D" id="3.40.50.1360">
    <property type="match status" value="1"/>
</dbReference>
<dbReference type="InterPro" id="IPR036390">
    <property type="entry name" value="WH_DNA-bd_sf"/>
</dbReference>
<dbReference type="InterPro" id="IPR050313">
    <property type="entry name" value="Carb_Metab_HTH_regulators"/>
</dbReference>
<dbReference type="Pfam" id="PF08220">
    <property type="entry name" value="HTH_DeoR"/>
    <property type="match status" value="1"/>
</dbReference>
<keyword evidence="6" id="KW-1185">Reference proteome</keyword>
<dbReference type="GO" id="GO:0003700">
    <property type="term" value="F:DNA-binding transcription factor activity"/>
    <property type="evidence" value="ECO:0007669"/>
    <property type="project" value="InterPro"/>
</dbReference>
<dbReference type="Gene3D" id="1.10.10.10">
    <property type="entry name" value="Winged helix-like DNA-binding domain superfamily/Winged helix DNA-binding domain"/>
    <property type="match status" value="1"/>
</dbReference>
<feature type="domain" description="HTH deoR-type" evidence="4">
    <location>
        <begin position="11"/>
        <end position="66"/>
    </location>
</feature>
<organism evidence="5 6">
    <name type="scientific">Kaistia soli DSM 19436</name>
    <dbReference type="NCBI Taxonomy" id="1122133"/>
    <lineage>
        <taxon>Bacteria</taxon>
        <taxon>Pseudomonadati</taxon>
        <taxon>Pseudomonadota</taxon>
        <taxon>Alphaproteobacteria</taxon>
        <taxon>Hyphomicrobiales</taxon>
        <taxon>Kaistiaceae</taxon>
        <taxon>Kaistia</taxon>
    </lineage>
</organism>
<dbReference type="InterPro" id="IPR036388">
    <property type="entry name" value="WH-like_DNA-bd_sf"/>
</dbReference>
<dbReference type="InterPro" id="IPR018356">
    <property type="entry name" value="Tscrpt_reg_HTH_DeoR_CS"/>
</dbReference>
<keyword evidence="1" id="KW-0805">Transcription regulation</keyword>
<dbReference type="OrthoDB" id="31600at2"/>
<dbReference type="GO" id="GO:0003677">
    <property type="term" value="F:DNA binding"/>
    <property type="evidence" value="ECO:0007669"/>
    <property type="project" value="UniProtKB-KW"/>
</dbReference>
<evidence type="ECO:0000256" key="3">
    <source>
        <dbReference type="ARBA" id="ARBA00023163"/>
    </source>
</evidence>
<evidence type="ECO:0000313" key="6">
    <source>
        <dbReference type="Proteomes" id="UP000184485"/>
    </source>
</evidence>
<sequence length="273" mass="28865">MNQTRRPELIPAQRRATMLELIRKRGAASIQELAEAIGISMSTVRRDLEHLEERGYLERSHGGAVIQKQLQSTFEPEAAITAEFDRFEKEAIGSAAAATLKSGASVLFDSSSTVLAAARACVERGVPLTAVTNDLGIGQVLAGANNMRVVVLGGTVRAGSLTMVGEPGEGLLRELSADVALIGTHAITALGLSETSLEAAAMKRAMIAAARRVVLLADASKFRAAAFCRICELSDIHELFTDDRADPSEIERVRNIGVSVTVVPSRASTTAAA</sequence>
<keyword evidence="2" id="KW-0238">DNA-binding</keyword>
<gene>
    <name evidence="5" type="ORF">SAMN02745157_3348</name>
</gene>
<dbReference type="PANTHER" id="PTHR30363:SF44">
    <property type="entry name" value="AGA OPERON TRANSCRIPTIONAL REPRESSOR-RELATED"/>
    <property type="match status" value="1"/>
</dbReference>